<comment type="caution">
    <text evidence="5">The sequence shown here is derived from an EMBL/GenBank/DDBJ whole genome shotgun (WGS) entry which is preliminary data.</text>
</comment>
<dbReference type="GO" id="GO:0016628">
    <property type="term" value="F:oxidoreductase activity, acting on the CH-CH group of donors, NAD or NADP as acceptor"/>
    <property type="evidence" value="ECO:0007669"/>
    <property type="project" value="InterPro"/>
</dbReference>
<protein>
    <recommendedName>
        <fullName evidence="7">UDP-glucose/GDP-mannose dehydrogenase dimerisation domain-containing protein</fullName>
    </recommendedName>
</protein>
<dbReference type="InterPro" id="IPR028359">
    <property type="entry name" value="UDP_ManNAc/GlcNAc_DH"/>
</dbReference>
<dbReference type="GO" id="GO:0000271">
    <property type="term" value="P:polysaccharide biosynthetic process"/>
    <property type="evidence" value="ECO:0007669"/>
    <property type="project" value="InterPro"/>
</dbReference>
<sequence>MGAGMVGGSTIRYFESSGHAVVIYDPFKGHTDASVLGGADYIFICVPTPYDEEKGGFDLSFVRDAMRLIPAGKIAIIKSTVLPGTTDALQKEFPELKVVFNPEFLTEESADQDMRFPDRQVIGYTKESYGITGDIMMLLPVAPFDRIMPASEAEMVKYFANCWFSVKVVFANQMFDVCDKLGINYDNVKEAASADKRIGRSHLQIFHKGYRGYGGKCLPKDTRAMIQLGARLGLSLDLLKTTDAINNYLVALPVQNNDSVVGK</sequence>
<dbReference type="PANTHER" id="PTHR43750">
    <property type="entry name" value="UDP-GLUCOSE 6-DEHYDROGENASE TUAD"/>
    <property type="match status" value="1"/>
</dbReference>
<dbReference type="InterPro" id="IPR014026">
    <property type="entry name" value="UDP-Glc/GDP-Man_DH_dimer"/>
</dbReference>
<evidence type="ECO:0000256" key="1">
    <source>
        <dbReference type="ARBA" id="ARBA00006601"/>
    </source>
</evidence>
<reference evidence="5 6" key="1">
    <citation type="journal article" date="2016" name="Nat. Commun.">
        <title>Thousands of microbial genomes shed light on interconnected biogeochemical processes in an aquifer system.</title>
        <authorList>
            <person name="Anantharaman K."/>
            <person name="Brown C.T."/>
            <person name="Hug L.A."/>
            <person name="Sharon I."/>
            <person name="Castelle C.J."/>
            <person name="Probst A.J."/>
            <person name="Thomas B.C."/>
            <person name="Singh A."/>
            <person name="Wilkins M.J."/>
            <person name="Karaoz U."/>
            <person name="Brodie E.L."/>
            <person name="Williams K.H."/>
            <person name="Hubbard S.S."/>
            <person name="Banfield J.F."/>
        </authorList>
    </citation>
    <scope>NUCLEOTIDE SEQUENCE [LARGE SCALE GENOMIC DNA]</scope>
</reference>
<organism evidence="5 6">
    <name type="scientific">Candidatus Magasanikbacteria bacterium RIFCSPHIGHO2_01_FULL_50_8</name>
    <dbReference type="NCBI Taxonomy" id="1798674"/>
    <lineage>
        <taxon>Bacteria</taxon>
        <taxon>Candidatus Magasanikiibacteriota</taxon>
    </lineage>
</organism>
<dbReference type="Proteomes" id="UP000176329">
    <property type="component" value="Unassembled WGS sequence"/>
</dbReference>
<evidence type="ECO:0000313" key="6">
    <source>
        <dbReference type="Proteomes" id="UP000176329"/>
    </source>
</evidence>
<dbReference type="InterPro" id="IPR001732">
    <property type="entry name" value="UDP-Glc/GDP-Man_DH_N"/>
</dbReference>
<name>A0A1F6LQP0_9BACT</name>
<dbReference type="InterPro" id="IPR036291">
    <property type="entry name" value="NAD(P)-bd_dom_sf"/>
</dbReference>
<dbReference type="Pfam" id="PF03721">
    <property type="entry name" value="UDPG_MGDP_dh_N"/>
    <property type="match status" value="1"/>
</dbReference>
<feature type="domain" description="UDP-glucose/GDP-mannose dehydrogenase dimerisation" evidence="3">
    <location>
        <begin position="152"/>
        <end position="247"/>
    </location>
</feature>
<dbReference type="PIRSF" id="PIRSF500136">
    <property type="entry name" value="UDP_ManNAc_DH"/>
    <property type="match status" value="1"/>
</dbReference>
<evidence type="ECO:0000256" key="2">
    <source>
        <dbReference type="PIRNR" id="PIRNR000124"/>
    </source>
</evidence>
<dbReference type="SUPFAM" id="SSF51735">
    <property type="entry name" value="NAD(P)-binding Rossmann-fold domains"/>
    <property type="match status" value="1"/>
</dbReference>
<dbReference type="GO" id="GO:0051287">
    <property type="term" value="F:NAD binding"/>
    <property type="evidence" value="ECO:0007669"/>
    <property type="project" value="InterPro"/>
</dbReference>
<dbReference type="SUPFAM" id="SSF48179">
    <property type="entry name" value="6-phosphogluconate dehydrogenase C-terminal domain-like"/>
    <property type="match status" value="1"/>
</dbReference>
<evidence type="ECO:0008006" key="7">
    <source>
        <dbReference type="Google" id="ProtNLM"/>
    </source>
</evidence>
<dbReference type="EMBL" id="MFPV01000037">
    <property type="protein sequence ID" value="OGH61711.1"/>
    <property type="molecule type" value="Genomic_DNA"/>
</dbReference>
<comment type="similarity">
    <text evidence="1 2">Belongs to the UDP-glucose/GDP-mannose dehydrogenase family.</text>
</comment>
<dbReference type="Pfam" id="PF00984">
    <property type="entry name" value="UDPG_MGDP_dh"/>
    <property type="match status" value="1"/>
</dbReference>
<dbReference type="InterPro" id="IPR008927">
    <property type="entry name" value="6-PGluconate_DH-like_C_sf"/>
</dbReference>
<dbReference type="PANTHER" id="PTHR43750:SF3">
    <property type="entry name" value="UDP-GLUCOSE 6-DEHYDROGENASE TUAD"/>
    <property type="match status" value="1"/>
</dbReference>
<dbReference type="InterPro" id="IPR017476">
    <property type="entry name" value="UDP-Glc/GDP-Man"/>
</dbReference>
<evidence type="ECO:0000313" key="5">
    <source>
        <dbReference type="EMBL" id="OGH61711.1"/>
    </source>
</evidence>
<proteinExistence type="inferred from homology"/>
<gene>
    <name evidence="5" type="ORF">A2848_02325</name>
</gene>
<dbReference type="Gene3D" id="1.20.5.100">
    <property type="entry name" value="Cytochrome c1, transmembrane anchor, C-terminal"/>
    <property type="match status" value="1"/>
</dbReference>
<feature type="domain" description="UDP-glucose/GDP-mannose dehydrogenase N-terminal" evidence="4">
    <location>
        <begin position="36"/>
        <end position="129"/>
    </location>
</feature>
<dbReference type="GO" id="GO:0016616">
    <property type="term" value="F:oxidoreductase activity, acting on the CH-OH group of donors, NAD or NADP as acceptor"/>
    <property type="evidence" value="ECO:0007669"/>
    <property type="project" value="InterPro"/>
</dbReference>
<evidence type="ECO:0000259" key="4">
    <source>
        <dbReference type="Pfam" id="PF03721"/>
    </source>
</evidence>
<dbReference type="Gene3D" id="3.40.50.720">
    <property type="entry name" value="NAD(P)-binding Rossmann-like Domain"/>
    <property type="match status" value="2"/>
</dbReference>
<dbReference type="AlphaFoldDB" id="A0A1F6LQP0"/>
<evidence type="ECO:0000259" key="3">
    <source>
        <dbReference type="Pfam" id="PF00984"/>
    </source>
</evidence>
<accession>A0A1F6LQP0</accession>
<dbReference type="PIRSF" id="PIRSF000124">
    <property type="entry name" value="UDPglc_GDPman_dh"/>
    <property type="match status" value="1"/>
</dbReference>